<dbReference type="AlphaFoldDB" id="A0A8J3MR15"/>
<organism evidence="1 2">
    <name type="scientific">Ktedonospora formicarum</name>
    <dbReference type="NCBI Taxonomy" id="2778364"/>
    <lineage>
        <taxon>Bacteria</taxon>
        <taxon>Bacillati</taxon>
        <taxon>Chloroflexota</taxon>
        <taxon>Ktedonobacteria</taxon>
        <taxon>Ktedonobacterales</taxon>
        <taxon>Ktedonobacteraceae</taxon>
        <taxon>Ktedonospora</taxon>
    </lineage>
</organism>
<comment type="caution">
    <text evidence="1">The sequence shown here is derived from an EMBL/GenBank/DDBJ whole genome shotgun (WGS) entry which is preliminary data.</text>
</comment>
<protein>
    <submittedName>
        <fullName evidence="1">Uncharacterized protein</fullName>
    </submittedName>
</protein>
<dbReference type="RefSeq" id="WP_220193941.1">
    <property type="nucleotide sequence ID" value="NZ_BNJF01000001.1"/>
</dbReference>
<proteinExistence type="predicted"/>
<dbReference type="Proteomes" id="UP000612362">
    <property type="component" value="Unassembled WGS sequence"/>
</dbReference>
<reference evidence="1" key="1">
    <citation type="submission" date="2020-10" db="EMBL/GenBank/DDBJ databases">
        <title>Taxonomic study of unclassified bacteria belonging to the class Ktedonobacteria.</title>
        <authorList>
            <person name="Yabe S."/>
            <person name="Wang C.M."/>
            <person name="Zheng Y."/>
            <person name="Sakai Y."/>
            <person name="Cavaletti L."/>
            <person name="Monciardini P."/>
            <person name="Donadio S."/>
        </authorList>
    </citation>
    <scope>NUCLEOTIDE SEQUENCE</scope>
    <source>
        <strain evidence="1">SOSP1-1</strain>
    </source>
</reference>
<gene>
    <name evidence="1" type="ORF">KSX_27230</name>
</gene>
<evidence type="ECO:0000313" key="2">
    <source>
        <dbReference type="Proteomes" id="UP000612362"/>
    </source>
</evidence>
<sequence length="77" mass="8753">MPIKKTTLVNDTASLLQQATKLKQEINLLSFAYGSDDYNVTELEGQLDELKTQADKQNLELMWIYSRGQFSALPKES</sequence>
<dbReference type="EMBL" id="BNJF01000001">
    <property type="protein sequence ID" value="GHO44560.1"/>
    <property type="molecule type" value="Genomic_DNA"/>
</dbReference>
<keyword evidence="2" id="KW-1185">Reference proteome</keyword>
<accession>A0A8J3MR15</accession>
<evidence type="ECO:0000313" key="1">
    <source>
        <dbReference type="EMBL" id="GHO44560.1"/>
    </source>
</evidence>
<name>A0A8J3MR15_9CHLR</name>